<evidence type="ECO:0000313" key="4">
    <source>
        <dbReference type="Proteomes" id="UP001260090"/>
    </source>
</evidence>
<dbReference type="GO" id="GO:0016746">
    <property type="term" value="F:acyltransferase activity"/>
    <property type="evidence" value="ECO:0007669"/>
    <property type="project" value="UniProtKB-KW"/>
</dbReference>
<keyword evidence="1" id="KW-0808">Transferase</keyword>
<protein>
    <submittedName>
        <fullName evidence="3">GNAT family acetyltransferase</fullName>
    </submittedName>
</protein>
<reference evidence="3 4" key="1">
    <citation type="submission" date="2023-03" db="EMBL/GenBank/DDBJ databases">
        <title>Plant growth-promoting bacteria for biocontrol of bacterial wilt in tomato.</title>
        <authorList>
            <person name="Song J."/>
            <person name="Jin Y.J."/>
        </authorList>
    </citation>
    <scope>NUCLEOTIDE SEQUENCE [LARGE SCALE GENOMIC DNA]</scope>
    <source>
        <strain evidence="3 4">T36S-23</strain>
    </source>
</reference>
<dbReference type="PANTHER" id="PTHR36449:SF1">
    <property type="entry name" value="ACETYLTRANSFERASE"/>
    <property type="match status" value="1"/>
</dbReference>
<dbReference type="EMBL" id="CP119875">
    <property type="protein sequence ID" value="WMY17206.1"/>
    <property type="molecule type" value="Genomic_DNA"/>
</dbReference>
<dbReference type="AlphaFoldDB" id="A0ABD7ZVR0"/>
<accession>A0ABD7ZVR0</accession>
<gene>
    <name evidence="3" type="ORF">P3F89_09245</name>
</gene>
<name>A0ABD7ZVR0_9BACI</name>
<dbReference type="PANTHER" id="PTHR36449">
    <property type="entry name" value="ACETYLTRANSFERASE-RELATED"/>
    <property type="match status" value="1"/>
</dbReference>
<evidence type="ECO:0000256" key="1">
    <source>
        <dbReference type="ARBA" id="ARBA00022679"/>
    </source>
</evidence>
<dbReference type="GeneID" id="93007481"/>
<sequence length="206" mass="23443">MALQVLSLLDLIRSDQTEEDIAKLLCSFVSLHKHDSSGADDVEFFLHKKAIEFEKMDLARTYLVMSTFKSKPFIAGYFAISNKPLIIPKKQFNGISKTLQKRLLGIGNRTEQSSYEIKGFLLGQLGKSFSTEAQQAKACSGNDLLTLAYEKIKEAHRIIGGRVLYLECEPNDKVINFYKSNGFTQLENYESQNKYCLMVKQMRHIV</sequence>
<dbReference type="Proteomes" id="UP001260090">
    <property type="component" value="Chromosome"/>
</dbReference>
<keyword evidence="2" id="KW-0012">Acyltransferase</keyword>
<dbReference type="RefSeq" id="WP_309573873.1">
    <property type="nucleotide sequence ID" value="NZ_CP119875.1"/>
</dbReference>
<evidence type="ECO:0000256" key="2">
    <source>
        <dbReference type="ARBA" id="ARBA00023315"/>
    </source>
</evidence>
<dbReference type="Gene3D" id="3.40.630.30">
    <property type="match status" value="1"/>
</dbReference>
<organism evidence="3 4">
    <name type="scientific">Bacillus tropicus</name>
    <dbReference type="NCBI Taxonomy" id="2026188"/>
    <lineage>
        <taxon>Bacteria</taxon>
        <taxon>Bacillati</taxon>
        <taxon>Bacillota</taxon>
        <taxon>Bacilli</taxon>
        <taxon>Bacillales</taxon>
        <taxon>Bacillaceae</taxon>
        <taxon>Bacillus</taxon>
        <taxon>Bacillus cereus group</taxon>
    </lineage>
</organism>
<proteinExistence type="predicted"/>
<evidence type="ECO:0000313" key="3">
    <source>
        <dbReference type="EMBL" id="WMY17206.1"/>
    </source>
</evidence>